<protein>
    <submittedName>
        <fullName evidence="2">Uncharacterized protein</fullName>
    </submittedName>
</protein>
<keyword evidence="1" id="KW-0472">Membrane</keyword>
<accession>A0A160U0H8</accession>
<gene>
    <name evidence="2" type="ORF">MGWOODY_Hyp342</name>
</gene>
<evidence type="ECO:0000256" key="1">
    <source>
        <dbReference type="SAM" id="Phobius"/>
    </source>
</evidence>
<evidence type="ECO:0000313" key="2">
    <source>
        <dbReference type="EMBL" id="CUS55779.1"/>
    </source>
</evidence>
<proteinExistence type="predicted"/>
<dbReference type="AlphaFoldDB" id="A0A160U0H8"/>
<name>A0A160U0H8_9ZZZZ</name>
<organism evidence="2">
    <name type="scientific">hydrothermal vent metagenome</name>
    <dbReference type="NCBI Taxonomy" id="652676"/>
    <lineage>
        <taxon>unclassified sequences</taxon>
        <taxon>metagenomes</taxon>
        <taxon>ecological metagenomes</taxon>
    </lineage>
</organism>
<sequence>MTQAASSSGRFNIADAFSSAISLVARLCIGLLLVLFAGLLAVMTAIAGVLLASAALFMRYAGRKGIRPQARDTAEEPLILDARRTPRGWTVE</sequence>
<keyword evidence="1" id="KW-1133">Transmembrane helix</keyword>
<feature type="transmembrane region" description="Helical" evidence="1">
    <location>
        <begin position="24"/>
        <end position="57"/>
    </location>
</feature>
<dbReference type="EMBL" id="CZQD01000009">
    <property type="protein sequence ID" value="CUS55779.1"/>
    <property type="molecule type" value="Genomic_DNA"/>
</dbReference>
<keyword evidence="1" id="KW-0812">Transmembrane</keyword>
<reference evidence="2" key="1">
    <citation type="submission" date="2015-10" db="EMBL/GenBank/DDBJ databases">
        <authorList>
            <person name="Gilbert D.G."/>
        </authorList>
    </citation>
    <scope>NUCLEOTIDE SEQUENCE</scope>
</reference>